<dbReference type="InterPro" id="IPR039366">
    <property type="entry name" value="Pilotin"/>
</dbReference>
<proteinExistence type="predicted"/>
<organism evidence="2 3">
    <name type="scientific">Billgrantia desiderata</name>
    <dbReference type="NCBI Taxonomy" id="52021"/>
    <lineage>
        <taxon>Bacteria</taxon>
        <taxon>Pseudomonadati</taxon>
        <taxon>Pseudomonadota</taxon>
        <taxon>Gammaproteobacteria</taxon>
        <taxon>Oceanospirillales</taxon>
        <taxon>Halomonadaceae</taxon>
        <taxon>Billgrantia</taxon>
    </lineage>
</organism>
<name>A0AAW4YV12_9GAMM</name>
<reference evidence="2" key="2">
    <citation type="journal article" date="2021" name="Front. Microbiol.">
        <title>Aerobic Denitrification and Heterotrophic Sulfur Oxidation in the Genus Halomonas Revealed by Six Novel Species Characterizations and Genome-Based Analysis.</title>
        <authorList>
            <person name="Wang L."/>
            <person name="Shao Z."/>
        </authorList>
    </citation>
    <scope>NUCLEOTIDE SEQUENCE</scope>
    <source>
        <strain evidence="2">MCCC 1A05776</strain>
    </source>
</reference>
<evidence type="ECO:0000256" key="1">
    <source>
        <dbReference type="SAM" id="MobiDB-lite"/>
    </source>
</evidence>
<dbReference type="Pfam" id="PF09619">
    <property type="entry name" value="YscW"/>
    <property type="match status" value="1"/>
</dbReference>
<dbReference type="PROSITE" id="PS51257">
    <property type="entry name" value="PROKAR_LIPOPROTEIN"/>
    <property type="match status" value="1"/>
</dbReference>
<dbReference type="RefSeq" id="WP_234239531.1">
    <property type="nucleotide sequence ID" value="NZ_JABFTS010000004.1"/>
</dbReference>
<gene>
    <name evidence="2" type="ORF">HOP61_11695</name>
</gene>
<protein>
    <submittedName>
        <fullName evidence="2">Uncharacterized protein</fullName>
    </submittedName>
</protein>
<sequence>MAVARDSLRTALRRNRIGIAALTLLMLAGCAGTPEFAEVEVQVEPPGGVELAQDAELRVWLSDAGGTLAETRATPSGAGPWPAALRFDQRTLEAASAPRLAAELRQQGRITHITPEPAEMPASGRGPVSLPLEPRP</sequence>
<feature type="region of interest" description="Disordered" evidence="1">
    <location>
        <begin position="109"/>
        <end position="136"/>
    </location>
</feature>
<evidence type="ECO:0000313" key="3">
    <source>
        <dbReference type="Proteomes" id="UP001320178"/>
    </source>
</evidence>
<evidence type="ECO:0000313" key="2">
    <source>
        <dbReference type="EMBL" id="MCE8051960.1"/>
    </source>
</evidence>
<dbReference type="Proteomes" id="UP001320178">
    <property type="component" value="Unassembled WGS sequence"/>
</dbReference>
<accession>A0AAW4YV12</accession>
<comment type="caution">
    <text evidence="2">The sequence shown here is derived from an EMBL/GenBank/DDBJ whole genome shotgun (WGS) entry which is preliminary data.</text>
</comment>
<reference evidence="2" key="1">
    <citation type="submission" date="2020-05" db="EMBL/GenBank/DDBJ databases">
        <authorList>
            <person name="Wang L."/>
            <person name="Shao Z."/>
        </authorList>
    </citation>
    <scope>NUCLEOTIDE SEQUENCE</scope>
    <source>
        <strain evidence="2">MCCC 1A05776</strain>
    </source>
</reference>
<dbReference type="EMBL" id="JABFTS010000004">
    <property type="protein sequence ID" value="MCE8051960.1"/>
    <property type="molecule type" value="Genomic_DNA"/>
</dbReference>
<dbReference type="AlphaFoldDB" id="A0AAW4YV12"/>